<evidence type="ECO:0000256" key="3">
    <source>
        <dbReference type="ARBA" id="ARBA00022553"/>
    </source>
</evidence>
<dbReference type="GO" id="GO:0016020">
    <property type="term" value="C:membrane"/>
    <property type="evidence" value="ECO:0007669"/>
    <property type="project" value="UniProtKB-SubCell"/>
</dbReference>
<dbReference type="PANTHER" id="PTHR47984">
    <property type="entry name" value="OS01G0323000 PROTEIN"/>
    <property type="match status" value="1"/>
</dbReference>
<evidence type="ECO:0000256" key="4">
    <source>
        <dbReference type="ARBA" id="ARBA00022679"/>
    </source>
</evidence>
<dbReference type="EC" id="2.7.11.1" evidence="2"/>
<evidence type="ECO:0000256" key="5">
    <source>
        <dbReference type="ARBA" id="ARBA00022692"/>
    </source>
</evidence>
<keyword evidence="8" id="KW-0067">ATP-binding</keyword>
<dbReference type="OrthoDB" id="1918322at2759"/>
<comment type="caution">
    <text evidence="11">The sequence shown here is derived from an EMBL/GenBank/DDBJ whole genome shotgun (WGS) entry which is preliminary data.</text>
</comment>
<dbReference type="AlphaFoldDB" id="A0A8S0RBI8"/>
<dbReference type="Gene3D" id="1.10.510.10">
    <property type="entry name" value="Transferase(Phosphotransferase) domain 1"/>
    <property type="match status" value="1"/>
</dbReference>
<dbReference type="PANTHER" id="PTHR47984:SF22">
    <property type="entry name" value="OS03G0125600 PROTEIN"/>
    <property type="match status" value="1"/>
</dbReference>
<comment type="subcellular location">
    <subcellularLocation>
        <location evidence="1">Membrane</location>
        <topology evidence="1">Single-pass membrane protein</topology>
    </subcellularLocation>
</comment>
<evidence type="ECO:0000256" key="9">
    <source>
        <dbReference type="ARBA" id="ARBA00022989"/>
    </source>
</evidence>
<evidence type="ECO:0000256" key="6">
    <source>
        <dbReference type="ARBA" id="ARBA00022741"/>
    </source>
</evidence>
<keyword evidence="12" id="KW-1185">Reference proteome</keyword>
<keyword evidence="7 11" id="KW-0418">Kinase</keyword>
<keyword evidence="3" id="KW-0597">Phosphoprotein</keyword>
<accession>A0A8S0RBI8</accession>
<dbReference type="GO" id="GO:0005524">
    <property type="term" value="F:ATP binding"/>
    <property type="evidence" value="ECO:0007669"/>
    <property type="project" value="UniProtKB-KW"/>
</dbReference>
<evidence type="ECO:0000256" key="2">
    <source>
        <dbReference type="ARBA" id="ARBA00012513"/>
    </source>
</evidence>
<protein>
    <recommendedName>
        <fullName evidence="2">non-specific serine/threonine protein kinase</fullName>
        <ecNumber evidence="2">2.7.11.1</ecNumber>
    </recommendedName>
</protein>
<keyword evidence="4" id="KW-0808">Transferase</keyword>
<evidence type="ECO:0000256" key="8">
    <source>
        <dbReference type="ARBA" id="ARBA00022840"/>
    </source>
</evidence>
<keyword evidence="5" id="KW-0812">Transmembrane</keyword>
<dbReference type="Gramene" id="OE9A096564T1">
    <property type="protein sequence ID" value="OE9A096564C1"/>
    <property type="gene ID" value="OE9A096564"/>
</dbReference>
<evidence type="ECO:0000313" key="11">
    <source>
        <dbReference type="EMBL" id="CAA2976421.1"/>
    </source>
</evidence>
<dbReference type="InterPro" id="IPR011009">
    <property type="entry name" value="Kinase-like_dom_sf"/>
</dbReference>
<keyword evidence="11" id="KW-0675">Receptor</keyword>
<evidence type="ECO:0000256" key="1">
    <source>
        <dbReference type="ARBA" id="ARBA00004167"/>
    </source>
</evidence>
<dbReference type="GO" id="GO:0004674">
    <property type="term" value="F:protein serine/threonine kinase activity"/>
    <property type="evidence" value="ECO:0007669"/>
    <property type="project" value="UniProtKB-EC"/>
</dbReference>
<keyword evidence="6" id="KW-0547">Nucleotide-binding</keyword>
<evidence type="ECO:0000256" key="7">
    <source>
        <dbReference type="ARBA" id="ARBA00022777"/>
    </source>
</evidence>
<proteinExistence type="predicted"/>
<reference evidence="11 12" key="1">
    <citation type="submission" date="2019-12" db="EMBL/GenBank/DDBJ databases">
        <authorList>
            <person name="Alioto T."/>
            <person name="Alioto T."/>
            <person name="Gomez Garrido J."/>
        </authorList>
    </citation>
    <scope>NUCLEOTIDE SEQUENCE [LARGE SCALE GENOMIC DNA]</scope>
</reference>
<organism evidence="11 12">
    <name type="scientific">Olea europaea subsp. europaea</name>
    <dbReference type="NCBI Taxonomy" id="158383"/>
    <lineage>
        <taxon>Eukaryota</taxon>
        <taxon>Viridiplantae</taxon>
        <taxon>Streptophyta</taxon>
        <taxon>Embryophyta</taxon>
        <taxon>Tracheophyta</taxon>
        <taxon>Spermatophyta</taxon>
        <taxon>Magnoliopsida</taxon>
        <taxon>eudicotyledons</taxon>
        <taxon>Gunneridae</taxon>
        <taxon>Pentapetalae</taxon>
        <taxon>asterids</taxon>
        <taxon>lamiids</taxon>
        <taxon>Lamiales</taxon>
        <taxon>Oleaceae</taxon>
        <taxon>Oleeae</taxon>
        <taxon>Olea</taxon>
    </lineage>
</organism>
<evidence type="ECO:0000313" key="12">
    <source>
        <dbReference type="Proteomes" id="UP000594638"/>
    </source>
</evidence>
<dbReference type="SUPFAM" id="SSF56112">
    <property type="entry name" value="Protein kinase-like (PK-like)"/>
    <property type="match status" value="1"/>
</dbReference>
<keyword evidence="9" id="KW-1133">Transmembrane helix</keyword>
<dbReference type="Proteomes" id="UP000594638">
    <property type="component" value="Unassembled WGS sequence"/>
</dbReference>
<gene>
    <name evidence="11" type="ORF">OLEA9_A096564</name>
</gene>
<dbReference type="EMBL" id="CACTIH010002429">
    <property type="protein sequence ID" value="CAA2976421.1"/>
    <property type="molecule type" value="Genomic_DNA"/>
</dbReference>
<evidence type="ECO:0000256" key="10">
    <source>
        <dbReference type="ARBA" id="ARBA00023136"/>
    </source>
</evidence>
<dbReference type="InterPro" id="IPR052232">
    <property type="entry name" value="RLK_Ser/Thr-Kinase"/>
</dbReference>
<keyword evidence="10" id="KW-0472">Membrane</keyword>
<sequence length="92" mass="10520">MPKQTTRSNVYSFGVILMELLTSKKGIDFNREEESVNLVVYMKRIMDEEKLMDVVDPVLKEGASKVELEMKAIGNLAAACLDERRQNWPSLK</sequence>
<name>A0A8S0RBI8_OLEEU</name>